<dbReference type="InterPro" id="IPR027417">
    <property type="entry name" value="P-loop_NTPase"/>
</dbReference>
<dbReference type="SUPFAM" id="SSF48452">
    <property type="entry name" value="TPR-like"/>
    <property type="match status" value="1"/>
</dbReference>
<sequence length="954" mass="103313">MGHDPRDPTPPPTFGGFFGRADELGRIGTWLELRTAPPPPSGRSLPTLMVLHGPAGVGKSALAAQAAQRYAVHTHWISLYDATRTDVEPTLLRLLGESGGSRAAIVRAALGDDRAFRRALRGELARQLRDRLVVLDGAAPPVVRALLPYLRDCRGLAVLVTSRQEAGWRRIGARLLDVERLGPRASRDLVARMATGAPWRDRDTWYGLASWPASLVSAAQGLPALARIAGFFIANRMAPRPEPRTGESGPQRLVRLALEDCTTDQRALLRRLAERNSGAPFTQRTAELLCSLDSDPSEVRSVLGGLLVKELVQRWSSDGTFCLPQPVTDVVRAAEPVSSVRTVTALWAERALQRTAAALDGRPLPEHHIGPSPEGLDPRELVPHLDEFLSLLTNSAHRGRQEDAIADGLALLLAVLGDAHRLVALHRLWPVLSVRRALSSLAADLGLLEQARALYDTDKWRNPDAVHHAAALCRQSGQLTEALSVLDGLLGDDARPDDRHTAWALLVLGAVRCDQSEVAEAERALLRAAALHRASGCRRGLGWTLLHSARVCLLSGRDTEAGRLLDEADELLLSVADTRGGNWVTTERLRLALRRWEPAAAAELGRQAHAQHQGAEDVRGSAWTALYRALANLEQGDLHGARGALASAAQLFLECGDDLGSAWTEHRAALLPSVRDEVHSASVLVSLGPVWAQFGEIGCPLGTAWTELEMVARRRPTDLNLPLLDSAEERFRALGDAYGLAWAAAVRAVHRTHLHGDGPRSAGALVASFPHDIPIPDPERLVREITRFWEGGGVLGGRTIPSHARDTVAVRHSGPWFLDVPGQAGPRCRVRVTLLDDTPAEDTTARLLLRVSPEDGHPWGASGSDRPWLMVTAAPLTPASVDPASSLLRPSEQAAHGAEFAFTAHRTGTHRIRFTIALERTGTVLQQVETELDILDHDEHGGLSSPEAVTHRGR</sequence>
<dbReference type="PANTHER" id="PTHR47691:SF3">
    <property type="entry name" value="HTH-TYPE TRANSCRIPTIONAL REGULATOR RV0890C-RELATED"/>
    <property type="match status" value="1"/>
</dbReference>
<keyword evidence="1" id="KW-0547">Nucleotide-binding</keyword>
<organism evidence="1 2">
    <name type="scientific">Streptomyces purpurascens</name>
    <dbReference type="NCBI Taxonomy" id="1924"/>
    <lineage>
        <taxon>Bacteria</taxon>
        <taxon>Bacillati</taxon>
        <taxon>Actinomycetota</taxon>
        <taxon>Actinomycetes</taxon>
        <taxon>Kitasatosporales</taxon>
        <taxon>Streptomycetaceae</taxon>
        <taxon>Streptomyces</taxon>
    </lineage>
</organism>
<name>A0ABZ1MQY3_STREF</name>
<dbReference type="SUPFAM" id="SSF52540">
    <property type="entry name" value="P-loop containing nucleoside triphosphate hydrolases"/>
    <property type="match status" value="1"/>
</dbReference>
<dbReference type="GO" id="GO:0005524">
    <property type="term" value="F:ATP binding"/>
    <property type="evidence" value="ECO:0007669"/>
    <property type="project" value="UniProtKB-KW"/>
</dbReference>
<protein>
    <submittedName>
        <fullName evidence="1">ATP-binding protein</fullName>
    </submittedName>
</protein>
<dbReference type="PANTHER" id="PTHR47691">
    <property type="entry name" value="REGULATOR-RELATED"/>
    <property type="match status" value="1"/>
</dbReference>
<gene>
    <name evidence="1" type="ORF">OHU35_27405</name>
</gene>
<dbReference type="EMBL" id="CP108341">
    <property type="protein sequence ID" value="WTW29561.1"/>
    <property type="molecule type" value="Genomic_DNA"/>
</dbReference>
<keyword evidence="2" id="KW-1185">Reference proteome</keyword>
<accession>A0ABZ1MQY3</accession>
<dbReference type="Gene3D" id="1.25.40.10">
    <property type="entry name" value="Tetratricopeptide repeat domain"/>
    <property type="match status" value="1"/>
</dbReference>
<proteinExistence type="predicted"/>
<dbReference type="Gene3D" id="3.40.50.300">
    <property type="entry name" value="P-loop containing nucleotide triphosphate hydrolases"/>
    <property type="match status" value="1"/>
</dbReference>
<evidence type="ECO:0000313" key="2">
    <source>
        <dbReference type="Proteomes" id="UP001621512"/>
    </source>
</evidence>
<keyword evidence="1" id="KW-0067">ATP-binding</keyword>
<dbReference type="InterPro" id="IPR011990">
    <property type="entry name" value="TPR-like_helical_dom_sf"/>
</dbReference>
<evidence type="ECO:0000313" key="1">
    <source>
        <dbReference type="EMBL" id="WTW29561.1"/>
    </source>
</evidence>
<reference evidence="1 2" key="1">
    <citation type="submission" date="2022-10" db="EMBL/GenBank/DDBJ databases">
        <title>The complete genomes of actinobacterial strains from the NBC collection.</title>
        <authorList>
            <person name="Joergensen T.S."/>
            <person name="Alvarez Arevalo M."/>
            <person name="Sterndorff E.B."/>
            <person name="Faurdal D."/>
            <person name="Vuksanovic O."/>
            <person name="Mourched A.-S."/>
            <person name="Charusanti P."/>
            <person name="Shaw S."/>
            <person name="Blin K."/>
            <person name="Weber T."/>
        </authorList>
    </citation>
    <scope>NUCLEOTIDE SEQUENCE [LARGE SCALE GENOMIC DNA]</scope>
    <source>
        <strain evidence="1 2">NBC_00017</strain>
    </source>
</reference>
<dbReference type="RefSeq" id="WP_405507239.1">
    <property type="nucleotide sequence ID" value="NZ_CP108341.1"/>
</dbReference>
<dbReference type="Proteomes" id="UP001621512">
    <property type="component" value="Chromosome"/>
</dbReference>